<proteinExistence type="predicted"/>
<evidence type="ECO:0000256" key="1">
    <source>
        <dbReference type="SAM" id="SignalP"/>
    </source>
</evidence>
<dbReference type="RefSeq" id="WP_020887023.1">
    <property type="nucleotide sequence ID" value="NZ_ATHI01000026.1"/>
</dbReference>
<dbReference type="OrthoDB" id="5451019at2"/>
<organism evidence="2 3">
    <name type="scientific">Alkalidesulfovibrio alkalitolerans DSM 16529</name>
    <dbReference type="NCBI Taxonomy" id="1121439"/>
    <lineage>
        <taxon>Bacteria</taxon>
        <taxon>Pseudomonadati</taxon>
        <taxon>Thermodesulfobacteriota</taxon>
        <taxon>Desulfovibrionia</taxon>
        <taxon>Desulfovibrionales</taxon>
        <taxon>Desulfovibrionaceae</taxon>
        <taxon>Alkalidesulfovibrio</taxon>
    </lineage>
</organism>
<feature type="chain" id="PRO_5004544881" evidence="1">
    <location>
        <begin position="24"/>
        <end position="291"/>
    </location>
</feature>
<evidence type="ECO:0000313" key="2">
    <source>
        <dbReference type="EMBL" id="EPR32888.1"/>
    </source>
</evidence>
<evidence type="ECO:0000313" key="3">
    <source>
        <dbReference type="Proteomes" id="UP000014975"/>
    </source>
</evidence>
<keyword evidence="1" id="KW-0732">Signal</keyword>
<gene>
    <name evidence="2" type="ORF">dsat_0329</name>
</gene>
<dbReference type="Proteomes" id="UP000014975">
    <property type="component" value="Unassembled WGS sequence"/>
</dbReference>
<dbReference type="eggNOG" id="ENOG503322D">
    <property type="taxonomic scope" value="Bacteria"/>
</dbReference>
<sequence>MRLAAILALPLLLALLFPFSLLAQDASRGPDLKLSGSHIGRAEFSDDRGKVAVTSGRADISWRFLQLSYENVSFSWSDKHRLPFGDRRTDPWDSFHHLRLAANHQERIDERWGWFAGAALTSSFEREMSGSFGAALRGGASYALDEQWTMSFGAAFFANPVNLRFWPFLAFGFDGRDGEGRGFFASLGMPQASLGYGFDKTLSLTLSGGWNSDFARLRDGSPVRPKGYVTARGIHTALLLEWRPVRAFSLALGPTYDFARKYTFYRKNGDRQDSHSLDPALGGRLELRYRF</sequence>
<reference evidence="2 3" key="1">
    <citation type="journal article" date="2013" name="Genome Announc.">
        <title>Draft genome sequences for three mercury-methylating, sulfate-reducing bacteria.</title>
        <authorList>
            <person name="Brown S.D."/>
            <person name="Hurt R.A.Jr."/>
            <person name="Gilmour C.C."/>
            <person name="Elias D.A."/>
        </authorList>
    </citation>
    <scope>NUCLEOTIDE SEQUENCE [LARGE SCALE GENOMIC DNA]</scope>
    <source>
        <strain evidence="2 3">DSM 16529</strain>
    </source>
</reference>
<dbReference type="EMBL" id="ATHI01000026">
    <property type="protein sequence ID" value="EPR32888.1"/>
    <property type="molecule type" value="Genomic_DNA"/>
</dbReference>
<accession>S7UKQ2</accession>
<keyword evidence="3" id="KW-1185">Reference proteome</keyword>
<dbReference type="AlphaFoldDB" id="S7UKQ2"/>
<feature type="signal peptide" evidence="1">
    <location>
        <begin position="1"/>
        <end position="23"/>
    </location>
</feature>
<comment type="caution">
    <text evidence="2">The sequence shown here is derived from an EMBL/GenBank/DDBJ whole genome shotgun (WGS) entry which is preliminary data.</text>
</comment>
<name>S7UKQ2_9BACT</name>
<protein>
    <submittedName>
        <fullName evidence="2">Uncharacterized protein</fullName>
    </submittedName>
</protein>
<dbReference type="PATRIC" id="fig|1121439.3.peg.1678"/>